<dbReference type="InterPro" id="IPR010930">
    <property type="entry name" value="Flg_bb/hook_C_dom"/>
</dbReference>
<dbReference type="SUPFAM" id="SSF117143">
    <property type="entry name" value="Flagellar hook protein flgE"/>
    <property type="match status" value="1"/>
</dbReference>
<dbReference type="InterPro" id="IPR020013">
    <property type="entry name" value="Flagellar_FlgE/F/G"/>
</dbReference>
<evidence type="ECO:0000256" key="1">
    <source>
        <dbReference type="ARBA" id="ARBA00009677"/>
    </source>
</evidence>
<reference evidence="10" key="1">
    <citation type="submission" date="2012-09" db="EMBL/GenBank/DDBJ databases">
        <authorList>
            <person name="Weinstock G."/>
            <person name="Sodergren E."/>
            <person name="Clifton S."/>
            <person name="Fulton L."/>
            <person name="Fulton B."/>
            <person name="Courtney L."/>
            <person name="Fronick C."/>
            <person name="Harrison M."/>
            <person name="Strong C."/>
            <person name="Farmer C."/>
            <person name="Delehaunty K."/>
            <person name="Markovic C."/>
            <person name="Hall O."/>
            <person name="Minx P."/>
            <person name="Tomlinson C."/>
            <person name="Mitreva M."/>
            <person name="Nelson J."/>
            <person name="Hou S."/>
            <person name="Wollam A."/>
            <person name="Pepin K.H."/>
            <person name="Johnson M."/>
            <person name="Bhonagiri V."/>
            <person name="Nash W.E."/>
            <person name="Suruliraj S."/>
            <person name="Warren W."/>
            <person name="Chinwalla A."/>
            <person name="Mardis E.R."/>
            <person name="Wilson R.K."/>
        </authorList>
    </citation>
    <scope>NUCLEOTIDE SEQUENCE [LARGE SCALE GENOMIC DNA]</scope>
    <source>
        <strain evidence="10">OS1</strain>
    </source>
</reference>
<dbReference type="InterPro" id="IPR019776">
    <property type="entry name" value="Flagellar_basal_body_rod_CS"/>
</dbReference>
<dbReference type="PANTHER" id="PTHR30435">
    <property type="entry name" value="FLAGELLAR PROTEIN"/>
    <property type="match status" value="1"/>
</dbReference>
<evidence type="ECO:0000256" key="4">
    <source>
        <dbReference type="NCBIfam" id="TIGR02488"/>
    </source>
</evidence>
<dbReference type="InterPro" id="IPR037925">
    <property type="entry name" value="FlgE/F/G-like"/>
</dbReference>
<name>A0A0T5XBU9_9BACT</name>
<keyword evidence="9" id="KW-0282">Flagellum</keyword>
<evidence type="ECO:0000259" key="6">
    <source>
        <dbReference type="Pfam" id="PF00460"/>
    </source>
</evidence>
<dbReference type="OrthoDB" id="9804559at2"/>
<dbReference type="GO" id="GO:0009426">
    <property type="term" value="C:bacterial-type flagellum basal body, distal rod"/>
    <property type="evidence" value="ECO:0007669"/>
    <property type="project" value="UniProtKB-UniRule"/>
</dbReference>
<dbReference type="NCBIfam" id="TIGR02488">
    <property type="entry name" value="flgG_G_neg"/>
    <property type="match status" value="1"/>
</dbReference>
<comment type="caution">
    <text evidence="9">The sequence shown here is derived from an EMBL/GenBank/DDBJ whole genome shotgun (WGS) entry which is preliminary data.</text>
</comment>
<evidence type="ECO:0000256" key="2">
    <source>
        <dbReference type="ARBA" id="ARBA00017948"/>
    </source>
</evidence>
<keyword evidence="10" id="KW-1185">Reference proteome</keyword>
<keyword evidence="5" id="KW-0975">Bacterial flagellum</keyword>
<feature type="domain" description="Flagellar basal body rod protein N-terminal" evidence="6">
    <location>
        <begin position="8"/>
        <end position="35"/>
    </location>
</feature>
<dbReference type="PROSITE" id="PS00588">
    <property type="entry name" value="FLAGELLA_BB_ROD"/>
    <property type="match status" value="1"/>
</dbReference>
<organism evidence="9 10">
    <name type="scientific">Acetomicrobium hydrogeniformans ATCC BAA-1850</name>
    <dbReference type="NCBI Taxonomy" id="592015"/>
    <lineage>
        <taxon>Bacteria</taxon>
        <taxon>Thermotogati</taxon>
        <taxon>Synergistota</taxon>
        <taxon>Synergistia</taxon>
        <taxon>Synergistales</taxon>
        <taxon>Acetomicrobiaceae</taxon>
        <taxon>Acetomicrobium</taxon>
    </lineage>
</organism>
<dbReference type="GO" id="GO:0071978">
    <property type="term" value="P:bacterial-type flagellum-dependent swarming motility"/>
    <property type="evidence" value="ECO:0007669"/>
    <property type="project" value="TreeGrafter"/>
</dbReference>
<comment type="subunit">
    <text evidence="3">The basal body constitutes a major portion of the flagellar organelle and consists of four rings (L,P,S, and M) mounted on a central rod. The rod consists of about 26 subunits of FlgG in the distal portion, and FlgB, FlgC and FlgF are thought to build up the proximal portion of the rod with about 6 subunits each.</text>
</comment>
<proteinExistence type="inferred from homology"/>
<evidence type="ECO:0000313" key="10">
    <source>
        <dbReference type="Proteomes" id="UP000005273"/>
    </source>
</evidence>
<dbReference type="InterPro" id="IPR053967">
    <property type="entry name" value="LlgE_F_G-like_D1"/>
</dbReference>
<dbReference type="RefSeq" id="WP_009201450.1">
    <property type="nucleotide sequence ID" value="NZ_ACJX03000001.1"/>
</dbReference>
<evidence type="ECO:0000313" key="9">
    <source>
        <dbReference type="EMBL" id="KRT35848.1"/>
    </source>
</evidence>
<dbReference type="Pfam" id="PF22692">
    <property type="entry name" value="LlgE_F_G_D1"/>
    <property type="match status" value="1"/>
</dbReference>
<dbReference type="InterPro" id="IPR001444">
    <property type="entry name" value="Flag_bb_rod_N"/>
</dbReference>
<dbReference type="PANTHER" id="PTHR30435:SF19">
    <property type="entry name" value="FLAGELLAR BASAL-BODY ROD PROTEIN FLGG"/>
    <property type="match status" value="1"/>
</dbReference>
<dbReference type="STRING" id="592015.HMPREF1705_03103"/>
<keyword evidence="9" id="KW-0966">Cell projection</keyword>
<dbReference type="InterPro" id="IPR012834">
    <property type="entry name" value="FlgG_G_neg"/>
</dbReference>
<feature type="domain" description="Flagellar hook protein FlgE/F/G-like D1" evidence="8">
    <location>
        <begin position="96"/>
        <end position="159"/>
    </location>
</feature>
<protein>
    <recommendedName>
        <fullName evidence="2 4">Flagellar basal-body rod protein FlgG</fullName>
    </recommendedName>
</protein>
<evidence type="ECO:0000259" key="8">
    <source>
        <dbReference type="Pfam" id="PF22692"/>
    </source>
</evidence>
<accession>A0A0T5XBU9</accession>
<feature type="domain" description="Flagellar basal-body/hook protein C-terminal" evidence="7">
    <location>
        <begin position="215"/>
        <end position="260"/>
    </location>
</feature>
<dbReference type="NCBIfam" id="TIGR03506">
    <property type="entry name" value="FlgEFG_subfam"/>
    <property type="match status" value="2"/>
</dbReference>
<dbReference type="Proteomes" id="UP000005273">
    <property type="component" value="Unassembled WGS sequence"/>
</dbReference>
<evidence type="ECO:0000259" key="7">
    <source>
        <dbReference type="Pfam" id="PF06429"/>
    </source>
</evidence>
<dbReference type="Pfam" id="PF00460">
    <property type="entry name" value="Flg_bb_rod"/>
    <property type="match status" value="1"/>
</dbReference>
<comment type="subcellular location">
    <subcellularLocation>
        <location evidence="5">Bacterial flagellum basal body</location>
    </subcellularLocation>
</comment>
<evidence type="ECO:0000256" key="5">
    <source>
        <dbReference type="RuleBase" id="RU362116"/>
    </source>
</evidence>
<dbReference type="eggNOG" id="COG4786">
    <property type="taxonomic scope" value="Bacteria"/>
</dbReference>
<dbReference type="AlphaFoldDB" id="A0A0T5XBU9"/>
<comment type="similarity">
    <text evidence="1 5">Belongs to the flagella basal body rod proteins family.</text>
</comment>
<dbReference type="Pfam" id="PF06429">
    <property type="entry name" value="Flg_bbr_C"/>
    <property type="match status" value="1"/>
</dbReference>
<gene>
    <name evidence="9" type="ORF">HMPREF1705_03103</name>
</gene>
<evidence type="ECO:0000256" key="3">
    <source>
        <dbReference type="ARBA" id="ARBA00025933"/>
    </source>
</evidence>
<dbReference type="EMBL" id="ACJX03000001">
    <property type="protein sequence ID" value="KRT35848.1"/>
    <property type="molecule type" value="Genomic_DNA"/>
</dbReference>
<sequence length="262" mass="28358">MIRALWSGATGMIAQQSNLDVISNNLANVNTTGYKKIRAEFEDLIYQIGREPGAPVEPDSMIPTGVQVGLGTRLIGTSRIMSPGNLQVTDNPFDIAIEGDGFFQVTLPDGTMAYTRDGTWHVDGDGQIVTSNGYLLEPQIAIPEDTVEITVSPTGEVYARQAGDVEPDEIGQIELARFVNPQGLRAMGKNLFLETPASGFPILGQPGEEGFGTLRQGALEMSNVQVVEEMVSMIVSQRAYEANSKTIQTADELLQIANNLRR</sequence>
<keyword evidence="9" id="KW-0969">Cilium</keyword>